<name>A0A345M6C2_9CAUD</name>
<dbReference type="GeneID" id="65115062"/>
<gene>
    <name evidence="1" type="primary">4</name>
    <name evidence="1" type="ORF">SEA_PLEAKLEY_4</name>
</gene>
<evidence type="ECO:0000313" key="1">
    <source>
        <dbReference type="EMBL" id="AXH66043.1"/>
    </source>
</evidence>
<proteinExistence type="predicted"/>
<dbReference type="KEGG" id="vg:65115062"/>
<dbReference type="Proteomes" id="UP000260273">
    <property type="component" value="Segment"/>
</dbReference>
<evidence type="ECO:0000313" key="2">
    <source>
        <dbReference type="Proteomes" id="UP000260273"/>
    </source>
</evidence>
<dbReference type="EMBL" id="MH576960">
    <property type="protein sequence ID" value="AXH66043.1"/>
    <property type="molecule type" value="Genomic_DNA"/>
</dbReference>
<sequence length="84" mass="9376">MAHKVKLTFYCDEADCKVNQTFVTSLERPFHTLSGRGDSQSVMTVLTKTMGWRVLTAGMGTERRIVSLCPRHAESPWDSGLTSI</sequence>
<protein>
    <submittedName>
        <fullName evidence="1">Uncharacterized protein</fullName>
    </submittedName>
</protein>
<reference evidence="2" key="1">
    <citation type="submission" date="2018-07" db="EMBL/GenBank/DDBJ databases">
        <authorList>
            <person name="Quirk P.G."/>
            <person name="Krulwich T.A."/>
        </authorList>
    </citation>
    <scope>NUCLEOTIDE SEQUENCE [LARGE SCALE GENOMIC DNA]</scope>
</reference>
<dbReference type="RefSeq" id="YP_010097398.1">
    <property type="nucleotide sequence ID" value="NC_055758.1"/>
</dbReference>
<keyword evidence="2" id="KW-1185">Reference proteome</keyword>
<organism evidence="1 2">
    <name type="scientific">Gordonia phage Pleakley</name>
    <dbReference type="NCBI Taxonomy" id="2283246"/>
    <lineage>
        <taxon>Viruses</taxon>
        <taxon>Duplodnaviria</taxon>
        <taxon>Heunggongvirae</taxon>
        <taxon>Uroviricota</taxon>
        <taxon>Caudoviricetes</taxon>
        <taxon>Zierdtviridae</taxon>
        <taxon>Emilbogenvirinae</taxon>
        <taxon>Pleakleyvirus</taxon>
        <taxon>Pleakleyvirus pleakley</taxon>
    </lineage>
</organism>
<accession>A0A345M6C2</accession>